<keyword evidence="9" id="KW-1185">Reference proteome</keyword>
<dbReference type="PANTHER" id="PTHR10869:SF226">
    <property type="entry name" value="PROLYL 4-HYDROXYLASE ALPHA SUBUNIT DOMAIN-CONTAINING PROTEIN"/>
    <property type="match status" value="1"/>
</dbReference>
<dbReference type="GO" id="GO:0031418">
    <property type="term" value="F:L-ascorbic acid binding"/>
    <property type="evidence" value="ECO:0007669"/>
    <property type="project" value="InterPro"/>
</dbReference>
<dbReference type="InterPro" id="IPR045054">
    <property type="entry name" value="P4HA-like"/>
</dbReference>
<dbReference type="InterPro" id="IPR005123">
    <property type="entry name" value="Oxoglu/Fe-dep_dioxygenase_dom"/>
</dbReference>
<proteinExistence type="predicted"/>
<keyword evidence="2" id="KW-0479">Metal-binding</keyword>
<dbReference type="Gene3D" id="2.60.120.620">
    <property type="entry name" value="q2cbj1_9rhob like domain"/>
    <property type="match status" value="1"/>
</dbReference>
<evidence type="ECO:0000256" key="4">
    <source>
        <dbReference type="ARBA" id="ARBA00023002"/>
    </source>
</evidence>
<dbReference type="SMART" id="SM00702">
    <property type="entry name" value="P4Hc"/>
    <property type="match status" value="1"/>
</dbReference>
<evidence type="ECO:0000256" key="5">
    <source>
        <dbReference type="ARBA" id="ARBA00023004"/>
    </source>
</evidence>
<dbReference type="PANTHER" id="PTHR10869">
    <property type="entry name" value="PROLYL 4-HYDROXYLASE ALPHA SUBUNIT"/>
    <property type="match status" value="1"/>
</dbReference>
<dbReference type="Pfam" id="PF13640">
    <property type="entry name" value="2OG-FeII_Oxy_3"/>
    <property type="match status" value="1"/>
</dbReference>
<dbReference type="AlphaFoldDB" id="A0AAD2CYJ1"/>
<keyword evidence="5" id="KW-0408">Iron</keyword>
<dbReference type="InterPro" id="IPR044862">
    <property type="entry name" value="Pro_4_hyd_alph_FE2OG_OXY"/>
</dbReference>
<evidence type="ECO:0000256" key="3">
    <source>
        <dbReference type="ARBA" id="ARBA00022964"/>
    </source>
</evidence>
<dbReference type="FunFam" id="2.60.120.620:FF:000075">
    <property type="entry name" value="Predicted protein"/>
    <property type="match status" value="1"/>
</dbReference>
<dbReference type="GO" id="GO:0004656">
    <property type="term" value="F:procollagen-proline 4-dioxygenase activity"/>
    <property type="evidence" value="ECO:0007669"/>
    <property type="project" value="TreeGrafter"/>
</dbReference>
<dbReference type="PROSITE" id="PS51471">
    <property type="entry name" value="FE2OG_OXY"/>
    <property type="match status" value="1"/>
</dbReference>
<protein>
    <recommendedName>
        <fullName evidence="7">Fe2OG dioxygenase domain-containing protein</fullName>
    </recommendedName>
</protein>
<dbReference type="Proteomes" id="UP001295423">
    <property type="component" value="Unassembled WGS sequence"/>
</dbReference>
<comment type="cofactor">
    <cofactor evidence="1">
        <name>L-ascorbate</name>
        <dbReference type="ChEBI" id="CHEBI:38290"/>
    </cofactor>
</comment>
<keyword evidence="4" id="KW-0560">Oxidoreductase</keyword>
<evidence type="ECO:0000256" key="6">
    <source>
        <dbReference type="SAM" id="SignalP"/>
    </source>
</evidence>
<evidence type="ECO:0000259" key="7">
    <source>
        <dbReference type="PROSITE" id="PS51471"/>
    </source>
</evidence>
<evidence type="ECO:0000313" key="8">
    <source>
        <dbReference type="EMBL" id="CAJ1942200.1"/>
    </source>
</evidence>
<dbReference type="GO" id="GO:0005783">
    <property type="term" value="C:endoplasmic reticulum"/>
    <property type="evidence" value="ECO:0007669"/>
    <property type="project" value="TreeGrafter"/>
</dbReference>
<comment type="caution">
    <text evidence="8">The sequence shown here is derived from an EMBL/GenBank/DDBJ whole genome shotgun (WGS) entry which is preliminary data.</text>
</comment>
<dbReference type="InterPro" id="IPR006620">
    <property type="entry name" value="Pro_4_hyd_alph"/>
</dbReference>
<organism evidence="8 9">
    <name type="scientific">Cylindrotheca closterium</name>
    <dbReference type="NCBI Taxonomy" id="2856"/>
    <lineage>
        <taxon>Eukaryota</taxon>
        <taxon>Sar</taxon>
        <taxon>Stramenopiles</taxon>
        <taxon>Ochrophyta</taxon>
        <taxon>Bacillariophyta</taxon>
        <taxon>Bacillariophyceae</taxon>
        <taxon>Bacillariophycidae</taxon>
        <taxon>Bacillariales</taxon>
        <taxon>Bacillariaceae</taxon>
        <taxon>Cylindrotheca</taxon>
    </lineage>
</organism>
<dbReference type="GO" id="GO:0005506">
    <property type="term" value="F:iron ion binding"/>
    <property type="evidence" value="ECO:0007669"/>
    <property type="project" value="InterPro"/>
</dbReference>
<keyword evidence="6" id="KW-0732">Signal</keyword>
<keyword evidence="3" id="KW-0223">Dioxygenase</keyword>
<name>A0AAD2CYJ1_9STRA</name>
<accession>A0AAD2CYJ1</accession>
<feature type="domain" description="Fe2OG dioxygenase" evidence="7">
    <location>
        <begin position="330"/>
        <end position="441"/>
    </location>
</feature>
<evidence type="ECO:0000313" key="9">
    <source>
        <dbReference type="Proteomes" id="UP001295423"/>
    </source>
</evidence>
<evidence type="ECO:0000256" key="2">
    <source>
        <dbReference type="ARBA" id="ARBA00022723"/>
    </source>
</evidence>
<dbReference type="EMBL" id="CAKOGP040001112">
    <property type="protein sequence ID" value="CAJ1942200.1"/>
    <property type="molecule type" value="Genomic_DNA"/>
</dbReference>
<reference evidence="8" key="1">
    <citation type="submission" date="2023-08" db="EMBL/GenBank/DDBJ databases">
        <authorList>
            <person name="Audoor S."/>
            <person name="Bilcke G."/>
        </authorList>
    </citation>
    <scope>NUCLEOTIDE SEQUENCE</scope>
</reference>
<feature type="signal peptide" evidence="6">
    <location>
        <begin position="1"/>
        <end position="23"/>
    </location>
</feature>
<sequence length="465" mass="52018">MKVWRQSCAAVVLLCLCVYNALAAPTTNKQTERKINILNESGSKFAIYWINPQTREGVLMTVPDVMHGASFPLNSFVGHEFEVREVPAASTGLCKSEDQVCRSTSFEVSPGDEQTFTINKHYEIKFVDDKVKAEEQASQIVQDCKMRATTKLAGAAGDAAKTQEAMDDLVECVEVGVASSLAKANEELAFQASIRKGMAEQMENYTCVDLETDTTPPLETKRWRSEKDKKVRNVQILFNRPSSKIHVIDNFISQEECEAMAAAAEPRLHQATVADGKGGSHFSEHRKAMQAGIRVHWEKEKNGDKIAQLSRRVYDYANFVLDLGIEEHGQEDLMSIQYFGRGMNDTAPDRYTPHCDGDCDGLEHKDGTRMATLVMYCTIPEFGGHTNFRNANVHVKPKQGTGVFFSYMDPDSKVMDNGFTEHSGCPVYEGEKKIVTQWIRYGVDAENPWDSFNTLGVKLSEVEDY</sequence>
<gene>
    <name evidence="8" type="ORF">CYCCA115_LOCUS7828</name>
</gene>
<evidence type="ECO:0000256" key="1">
    <source>
        <dbReference type="ARBA" id="ARBA00001961"/>
    </source>
</evidence>
<feature type="chain" id="PRO_5041998557" description="Fe2OG dioxygenase domain-containing protein" evidence="6">
    <location>
        <begin position="24"/>
        <end position="465"/>
    </location>
</feature>